<feature type="domain" description="S1 motif" evidence="1">
    <location>
        <begin position="221"/>
        <end position="288"/>
    </location>
</feature>
<dbReference type="PRINTS" id="PR00681">
    <property type="entry name" value="RIBOSOMALS1"/>
</dbReference>
<dbReference type="InterPro" id="IPR035104">
    <property type="entry name" value="Ribosomal_protein_S1-like"/>
</dbReference>
<dbReference type="Pfam" id="PF00575">
    <property type="entry name" value="S1"/>
    <property type="match status" value="3"/>
</dbReference>
<evidence type="ECO:0000313" key="3">
    <source>
        <dbReference type="Proteomes" id="UP000178235"/>
    </source>
</evidence>
<dbReference type="AlphaFoldDB" id="A0A1F6VDZ5"/>
<sequence>MTKQDTAAKPIVTDQNIVDPVVENVVLKSIVDRTISKPEVDTLVEGSVISLKKAAVYVDLAPYGTGIIYGREFINAKDIIKKISIGDIIKAKVVETENEEGYIELSLKEAKQALTWNEAEKAKKEKIVMSLEIKDANKGGLILDWQGIQGFLPASQLKADHYPRVLDSDKDKILKELKKLVGQHMSVMIISTLPKEGKLIFSEKDNNPEEKKEILSKYSVGEDIDCTVAGIVDFGVFVKLEDGLEGLVHISELDWGLVENPRTMFKIGDKIRTKVIEIKDGKISLSVKALKENPWKEFEGKLKKGDIIKGVVIKYNKHGALISIKEGVAGLVHNSTFPSETKLREKLELGKNYNFQITLFEPKDQKMTLVHLE</sequence>
<evidence type="ECO:0000259" key="1">
    <source>
        <dbReference type="PROSITE" id="PS50126"/>
    </source>
</evidence>
<dbReference type="Proteomes" id="UP000178235">
    <property type="component" value="Unassembled WGS sequence"/>
</dbReference>
<gene>
    <name evidence="2" type="ORF">A2738_03230</name>
</gene>
<dbReference type="EMBL" id="MFTS01000008">
    <property type="protein sequence ID" value="OGI67867.1"/>
    <property type="molecule type" value="Genomic_DNA"/>
</dbReference>
<dbReference type="InterPro" id="IPR003029">
    <property type="entry name" value="S1_domain"/>
</dbReference>
<feature type="domain" description="S1 motif" evidence="1">
    <location>
        <begin position="125"/>
        <end position="204"/>
    </location>
</feature>
<feature type="domain" description="S1 motif" evidence="1">
    <location>
        <begin position="41"/>
        <end position="108"/>
    </location>
</feature>
<dbReference type="PROSITE" id="PS50126">
    <property type="entry name" value="S1"/>
    <property type="match status" value="4"/>
</dbReference>
<feature type="domain" description="S1 motif" evidence="1">
    <location>
        <begin position="305"/>
        <end position="372"/>
    </location>
</feature>
<dbReference type="SMART" id="SM00316">
    <property type="entry name" value="S1"/>
    <property type="match status" value="4"/>
</dbReference>
<reference evidence="2 3" key="1">
    <citation type="journal article" date="2016" name="Nat. Commun.">
        <title>Thousands of microbial genomes shed light on interconnected biogeochemical processes in an aquifer system.</title>
        <authorList>
            <person name="Anantharaman K."/>
            <person name="Brown C.T."/>
            <person name="Hug L.A."/>
            <person name="Sharon I."/>
            <person name="Castelle C.J."/>
            <person name="Probst A.J."/>
            <person name="Thomas B.C."/>
            <person name="Singh A."/>
            <person name="Wilkins M.J."/>
            <person name="Karaoz U."/>
            <person name="Brodie E.L."/>
            <person name="Williams K.H."/>
            <person name="Hubbard S.S."/>
            <person name="Banfield J.F."/>
        </authorList>
    </citation>
    <scope>NUCLEOTIDE SEQUENCE [LARGE SCALE GENOMIC DNA]</scope>
</reference>
<proteinExistence type="predicted"/>
<comment type="caution">
    <text evidence="2">The sequence shown here is derived from an EMBL/GenBank/DDBJ whole genome shotgun (WGS) entry which is preliminary data.</text>
</comment>
<accession>A0A1F6VDZ5</accession>
<dbReference type="PANTHER" id="PTHR47559">
    <property type="entry name" value="OS03G0844900 PROTEIN"/>
    <property type="match status" value="1"/>
</dbReference>
<protein>
    <recommendedName>
        <fullName evidence="1">S1 motif domain-containing protein</fullName>
    </recommendedName>
</protein>
<organism evidence="2 3">
    <name type="scientific">Candidatus Nomurabacteria bacterium RIFCSPHIGHO2_01_FULL_42_15</name>
    <dbReference type="NCBI Taxonomy" id="1801742"/>
    <lineage>
        <taxon>Bacteria</taxon>
        <taxon>Candidatus Nomuraibacteriota</taxon>
    </lineage>
</organism>
<dbReference type="GO" id="GO:0003676">
    <property type="term" value="F:nucleic acid binding"/>
    <property type="evidence" value="ECO:0007669"/>
    <property type="project" value="InterPro"/>
</dbReference>
<dbReference type="InterPro" id="IPR012340">
    <property type="entry name" value="NA-bd_OB-fold"/>
</dbReference>
<dbReference type="SUPFAM" id="SSF50249">
    <property type="entry name" value="Nucleic acid-binding proteins"/>
    <property type="match status" value="4"/>
</dbReference>
<evidence type="ECO:0000313" key="2">
    <source>
        <dbReference type="EMBL" id="OGI67867.1"/>
    </source>
</evidence>
<dbReference type="InterPro" id="IPR052757">
    <property type="entry name" value="Ribosomal_protein_S1"/>
</dbReference>
<dbReference type="Gene3D" id="2.40.50.140">
    <property type="entry name" value="Nucleic acid-binding proteins"/>
    <property type="match status" value="4"/>
</dbReference>
<dbReference type="PANTHER" id="PTHR47559:SF1">
    <property type="entry name" value="OS03G0844900 PROTEIN"/>
    <property type="match status" value="1"/>
</dbReference>
<name>A0A1F6VDZ5_9BACT</name>